<dbReference type="HOGENOM" id="CLU_005108_1_1_11"/>
<evidence type="ECO:0000256" key="5">
    <source>
        <dbReference type="ARBA" id="ARBA00023136"/>
    </source>
</evidence>
<feature type="region of interest" description="Disordered" evidence="6">
    <location>
        <begin position="788"/>
        <end position="811"/>
    </location>
</feature>
<feature type="transmembrane region" description="Helical" evidence="7">
    <location>
        <begin position="372"/>
        <end position="398"/>
    </location>
</feature>
<reference evidence="9 10" key="1">
    <citation type="submission" date="2009-02" db="EMBL/GenBank/DDBJ databases">
        <title>Annotation of Streptomyces hygroscopicus strain ATCC 53653.</title>
        <authorList>
            <consortium name="The Broad Institute Genome Sequencing Platform"/>
            <consortium name="Broad Institute Microbial Sequencing Center"/>
            <person name="Fischbach M."/>
            <person name="Godfrey P."/>
            <person name="Ward D."/>
            <person name="Young S."/>
            <person name="Zeng Q."/>
            <person name="Koehrsen M."/>
            <person name="Alvarado L."/>
            <person name="Berlin A.M."/>
            <person name="Bochicchio J."/>
            <person name="Borenstein D."/>
            <person name="Chapman S.B."/>
            <person name="Chen Z."/>
            <person name="Engels R."/>
            <person name="Freedman E."/>
            <person name="Gellesch M."/>
            <person name="Goldberg J."/>
            <person name="Griggs A."/>
            <person name="Gujja S."/>
            <person name="Heilman E.R."/>
            <person name="Heiman D.I."/>
            <person name="Hepburn T.A."/>
            <person name="Howarth C."/>
            <person name="Jen D."/>
            <person name="Larson L."/>
            <person name="Lewis B."/>
            <person name="Mehta T."/>
            <person name="Park D."/>
            <person name="Pearson M."/>
            <person name="Richards J."/>
            <person name="Roberts A."/>
            <person name="Saif S."/>
            <person name="Shea T.D."/>
            <person name="Shenoy N."/>
            <person name="Sisk P."/>
            <person name="Stolte C."/>
            <person name="Sykes S.N."/>
            <person name="Thomson T."/>
            <person name="Walk T."/>
            <person name="White J."/>
            <person name="Yandava C."/>
            <person name="Straight P."/>
            <person name="Clardy J."/>
            <person name="Hung D."/>
            <person name="Kolter R."/>
            <person name="Mekalanos J."/>
            <person name="Walker S."/>
            <person name="Walsh C.T."/>
            <person name="Wieland-Brown L.C."/>
            <person name="Haas B."/>
            <person name="Nusbaum C."/>
            <person name="Birren B."/>
        </authorList>
    </citation>
    <scope>NUCLEOTIDE SEQUENCE [LARGE SCALE GENOMIC DNA]</scope>
    <source>
        <strain evidence="9 10">ATCC 53653</strain>
    </source>
</reference>
<dbReference type="Pfam" id="PF03176">
    <property type="entry name" value="MMPL"/>
    <property type="match status" value="2"/>
</dbReference>
<dbReference type="AlphaFoldDB" id="D9WH25"/>
<dbReference type="PANTHER" id="PTHR33406:SF13">
    <property type="entry name" value="MEMBRANE PROTEIN YDFJ"/>
    <property type="match status" value="1"/>
</dbReference>
<keyword evidence="10" id="KW-1185">Reference proteome</keyword>
<organism evidence="9 10">
    <name type="scientific">Streptomyces himastatinicus ATCC 53653</name>
    <dbReference type="NCBI Taxonomy" id="457427"/>
    <lineage>
        <taxon>Bacteria</taxon>
        <taxon>Bacillati</taxon>
        <taxon>Actinomycetota</taxon>
        <taxon>Actinomycetes</taxon>
        <taxon>Kitasatosporales</taxon>
        <taxon>Streptomycetaceae</taxon>
        <taxon>Streptomyces</taxon>
        <taxon>Streptomyces violaceusniger group</taxon>
    </lineage>
</organism>
<evidence type="ECO:0000256" key="2">
    <source>
        <dbReference type="ARBA" id="ARBA00022475"/>
    </source>
</evidence>
<dbReference type="PANTHER" id="PTHR33406">
    <property type="entry name" value="MEMBRANE PROTEIN MJ1562-RELATED"/>
    <property type="match status" value="1"/>
</dbReference>
<evidence type="ECO:0000256" key="7">
    <source>
        <dbReference type="SAM" id="Phobius"/>
    </source>
</evidence>
<feature type="transmembrane region" description="Helical" evidence="7">
    <location>
        <begin position="271"/>
        <end position="292"/>
    </location>
</feature>
<feature type="transmembrane region" description="Helical" evidence="7">
    <location>
        <begin position="435"/>
        <end position="453"/>
    </location>
</feature>
<evidence type="ECO:0000313" key="10">
    <source>
        <dbReference type="Proteomes" id="UP000003963"/>
    </source>
</evidence>
<evidence type="ECO:0000259" key="8">
    <source>
        <dbReference type="PROSITE" id="PS50156"/>
    </source>
</evidence>
<dbReference type="STRING" id="457427.SSOG_07219"/>
<name>D9WH25_9ACTN</name>
<evidence type="ECO:0000256" key="6">
    <source>
        <dbReference type="SAM" id="MobiDB-lite"/>
    </source>
</evidence>
<dbReference type="SUPFAM" id="SSF82866">
    <property type="entry name" value="Multidrug efflux transporter AcrB transmembrane domain"/>
    <property type="match status" value="2"/>
</dbReference>
<dbReference type="Proteomes" id="UP000003963">
    <property type="component" value="Unassembled WGS sequence"/>
</dbReference>
<feature type="transmembrane region" description="Helical" evidence="7">
    <location>
        <begin position="241"/>
        <end position="264"/>
    </location>
</feature>
<gene>
    <name evidence="9" type="ORF">SSOG_07219</name>
</gene>
<feature type="transmembrane region" description="Helical" evidence="7">
    <location>
        <begin position="624"/>
        <end position="645"/>
    </location>
</feature>
<dbReference type="InterPro" id="IPR000731">
    <property type="entry name" value="SSD"/>
</dbReference>
<comment type="subcellular location">
    <subcellularLocation>
        <location evidence="1">Cell membrane</location>
        <topology evidence="1">Multi-pass membrane protein</topology>
    </subcellularLocation>
</comment>
<sequence>MIVSYHFDRRLLLRVWCGLDARKRERAVSVLLYRLGRFAYGKPWYVIGGWMAVVTAVAGLLLANPVKLSNEVRIDGTPSQKVIDELAKSLPEASGGQGMLAFRAPDGARIDDAKVQAALASAVDAVYRHDHVIDARKVMAQQAAQGKNSPLIRGQAAVAQAAGRPSSGKAPVPLQVDGRPVPGVTVSADGSTALMQFQFDEQTYELPSGTIDSTVKAAERQAAHGGLEVLPSAAMMEIPEIVGIGEIVGVVVAAIVLLVTLGSVVAAGLPLVIALVGVTVGVGGAFTLSAVFEIHSLTAVLALMLGLAVGIDYALFIVNRERRLILEDGLDSREATSRAVGTAGSAVFFAGCTVIIALMGLLVVRITLLSTMAIVAAATIALAVLLALTLLPALLGLIQERIAPARTRNRVRQQKASADHARASRWAARLIRHKYPALASALLIPVILAVPAADMKMGLPSGASYNTDTAQRQSYELVSDAYGPGYNGPLMVAVTSTAKGQPLTPATLAAITSGIKGIKGSTSVSLAGMNSTGTTAILSLIPGSGPNDDATKDLVTAIRDKSAQIGEAHGVTIGISGFTALAIDVSDRLADVLPIYVATVLALSLIVLLLVFRSLMIPVMATLGFLLSIGATFGLTTAVFQWGWFQDLIGLDARAPVVSLLPIIITGVLYGLAMDYQMFLVTSMREAHVHGATPLNATVTGFARASSVVVAAATIMVSVFAGFIFNSQPMIKQAGFALAAGILIDAFVIRMTLIPATMAIAQQKAWWLPARLDRLLPDLDVEGDKLTQKIPLTHPAPHQPHPTAQKTETTD</sequence>
<proteinExistence type="predicted"/>
<keyword evidence="4 7" id="KW-1133">Transmembrane helix</keyword>
<feature type="transmembrane region" description="Helical" evidence="7">
    <location>
        <begin position="339"/>
        <end position="366"/>
    </location>
</feature>
<dbReference type="GO" id="GO:0005886">
    <property type="term" value="C:plasma membrane"/>
    <property type="evidence" value="ECO:0007669"/>
    <property type="project" value="UniProtKB-SubCell"/>
</dbReference>
<feature type="transmembrane region" description="Helical" evidence="7">
    <location>
        <begin position="702"/>
        <end position="725"/>
    </location>
</feature>
<evidence type="ECO:0000256" key="1">
    <source>
        <dbReference type="ARBA" id="ARBA00004651"/>
    </source>
</evidence>
<dbReference type="PROSITE" id="PS50156">
    <property type="entry name" value="SSD"/>
    <property type="match status" value="1"/>
</dbReference>
<dbReference type="InterPro" id="IPR004869">
    <property type="entry name" value="MMPL_dom"/>
</dbReference>
<keyword evidence="2" id="KW-1003">Cell membrane</keyword>
<accession>D9WH25</accession>
<keyword evidence="3 7" id="KW-0812">Transmembrane</keyword>
<keyword evidence="5 7" id="KW-0472">Membrane</keyword>
<feature type="domain" description="SSD" evidence="8">
    <location>
        <begin position="247"/>
        <end position="397"/>
    </location>
</feature>
<feature type="compositionally biased region" description="Low complexity" evidence="6">
    <location>
        <begin position="793"/>
        <end position="805"/>
    </location>
</feature>
<feature type="transmembrane region" description="Helical" evidence="7">
    <location>
        <begin position="298"/>
        <end position="318"/>
    </location>
</feature>
<feature type="transmembrane region" description="Helical" evidence="7">
    <location>
        <begin position="657"/>
        <end position="681"/>
    </location>
</feature>
<evidence type="ECO:0000256" key="4">
    <source>
        <dbReference type="ARBA" id="ARBA00022989"/>
    </source>
</evidence>
<dbReference type="InterPro" id="IPR050545">
    <property type="entry name" value="Mycobact_MmpL"/>
</dbReference>
<dbReference type="InterPro" id="IPR001036">
    <property type="entry name" value="Acrflvin-R"/>
</dbReference>
<feature type="transmembrane region" description="Helical" evidence="7">
    <location>
        <begin position="593"/>
        <end position="612"/>
    </location>
</feature>
<feature type="transmembrane region" description="Helical" evidence="7">
    <location>
        <begin position="737"/>
        <end position="761"/>
    </location>
</feature>
<protein>
    <submittedName>
        <fullName evidence="9">MMPL family integral membrane protein</fullName>
    </submittedName>
</protein>
<dbReference type="EMBL" id="GG657754">
    <property type="protein sequence ID" value="EFL27505.1"/>
    <property type="molecule type" value="Genomic_DNA"/>
</dbReference>
<dbReference type="GO" id="GO:0022857">
    <property type="term" value="F:transmembrane transporter activity"/>
    <property type="evidence" value="ECO:0007669"/>
    <property type="project" value="InterPro"/>
</dbReference>
<evidence type="ECO:0000256" key="3">
    <source>
        <dbReference type="ARBA" id="ARBA00022692"/>
    </source>
</evidence>
<evidence type="ECO:0000313" key="9">
    <source>
        <dbReference type="EMBL" id="EFL27505.1"/>
    </source>
</evidence>
<dbReference type="PRINTS" id="PR00702">
    <property type="entry name" value="ACRIFLAVINRP"/>
</dbReference>
<feature type="transmembrane region" description="Helical" evidence="7">
    <location>
        <begin position="44"/>
        <end position="63"/>
    </location>
</feature>
<dbReference type="Gene3D" id="1.20.1640.10">
    <property type="entry name" value="Multidrug efflux transporter AcrB transmembrane domain"/>
    <property type="match status" value="2"/>
</dbReference>